<proteinExistence type="predicted"/>
<reference evidence="2 3" key="1">
    <citation type="journal article" date="2014" name="Genome Biol. Evol.">
        <title>The secreted proteins of Achlya hypogyna and Thraustotheca clavata identify the ancestral oomycete secretome and reveal gene acquisitions by horizontal gene transfer.</title>
        <authorList>
            <person name="Misner I."/>
            <person name="Blouin N."/>
            <person name="Leonard G."/>
            <person name="Richards T.A."/>
            <person name="Lane C.E."/>
        </authorList>
    </citation>
    <scope>NUCLEOTIDE SEQUENCE [LARGE SCALE GENOMIC DNA]</scope>
    <source>
        <strain evidence="2 3">ATCC 34112</strain>
    </source>
</reference>
<gene>
    <name evidence="2" type="ORF">THRCLA_02959</name>
</gene>
<evidence type="ECO:0000313" key="2">
    <source>
        <dbReference type="EMBL" id="OQS04836.1"/>
    </source>
</evidence>
<dbReference type="OrthoDB" id="69725at2759"/>
<dbReference type="AlphaFoldDB" id="A0A1W0A3H1"/>
<comment type="caution">
    <text evidence="2">The sequence shown here is derived from an EMBL/GenBank/DDBJ whole genome shotgun (WGS) entry which is preliminary data.</text>
</comment>
<dbReference type="Proteomes" id="UP000243217">
    <property type="component" value="Unassembled WGS sequence"/>
</dbReference>
<sequence>MACRCERTGDERVHDAESLRGITSLECLFCPLYDVDTLLNGIDRLMSLHSSNPISDVWKRLIMNPLAIHRVLSTIGMEASTDWHQDYGHYRNQYVCFYIATRFYPTYMTWQAVPESPKKQEGSSRRPSSPEKSNEKMIDSRERAKSSPENKPNWWDINVRNPSDALRSNKQTPSFQFPWTELCEKEWKDALLQLYKCLWQSTRIDPIIVGFLIKITKIYIVNTPVFDLLSQLEYNGESWTSRVMYHAYYEDIGVLIHGLVHVGFFYDKSRAWCSKILSELLTTIAMSDDYKAARGELHSMTQARLASHTVVLEGLLTGKLPDTFTYLQRGVINTSSFEANNTYMQIIMNSPPEMRLWVLTYLLEETNLPPFVLTLDMSVDQLVFWNVHANIAMNPTPPVLVLDIITALLHRIYEQTLECPEAIVLRLRQLLPTLCTLINIDQYNQKIAFLASQAAFSDSEEDDSDAESRLSSRCASVTSPLRRNWSDGNDFVPLVSTFLVLRVVEAFKSMIALELWDSTLAENEVVHSLLALYELKPAAGILHNAVTDAILTLLNRPNGKANNILLRSAFRGDNLLTHIQHGLSRPNAYHGQLSRLGMKIHQICSAPTLHQELVRQYCQKCTSWVGFINELVAQHYRLQDELAQKNQRKRLESFGSAANIVEKPTTNLYVIAKSRENSQTAFPITEDELKSLDNAILENSEAASSMVFQKISLHQWQKVHLALHKFTCSLKIVTDKKSRLFSMSKKSGFSMVACHVSEYIVYGQTGAYGFQVVGFDTIKEVDVALTFVVATKQCRDFWVTAISSAIHIVTKSADINEEVQLNVVRSIVSSSTNPFVITIPQCSQDFKLCCEVPEDIPFWGKYYGPSGLAQFLALVNAGVQVAVANAPKLETIGHAVFAEYAVIFTAHSTSCECVCRDIYTFEQNAVVGLTRSLVDADKLVKLLEHKS</sequence>
<evidence type="ECO:0000256" key="1">
    <source>
        <dbReference type="SAM" id="MobiDB-lite"/>
    </source>
</evidence>
<feature type="region of interest" description="Disordered" evidence="1">
    <location>
        <begin position="115"/>
        <end position="153"/>
    </location>
</feature>
<feature type="compositionally biased region" description="Basic and acidic residues" evidence="1">
    <location>
        <begin position="116"/>
        <end position="148"/>
    </location>
</feature>
<evidence type="ECO:0000313" key="3">
    <source>
        <dbReference type="Proteomes" id="UP000243217"/>
    </source>
</evidence>
<dbReference type="EMBL" id="JNBS01000543">
    <property type="protein sequence ID" value="OQS04836.1"/>
    <property type="molecule type" value="Genomic_DNA"/>
</dbReference>
<organism evidence="2 3">
    <name type="scientific">Thraustotheca clavata</name>
    <dbReference type="NCBI Taxonomy" id="74557"/>
    <lineage>
        <taxon>Eukaryota</taxon>
        <taxon>Sar</taxon>
        <taxon>Stramenopiles</taxon>
        <taxon>Oomycota</taxon>
        <taxon>Saprolegniomycetes</taxon>
        <taxon>Saprolegniales</taxon>
        <taxon>Achlyaceae</taxon>
        <taxon>Thraustotheca</taxon>
    </lineage>
</organism>
<name>A0A1W0A3H1_9STRA</name>
<accession>A0A1W0A3H1</accession>
<keyword evidence="3" id="KW-1185">Reference proteome</keyword>
<evidence type="ECO:0008006" key="4">
    <source>
        <dbReference type="Google" id="ProtNLM"/>
    </source>
</evidence>
<protein>
    <recommendedName>
        <fullName evidence="4">PH domain-containing protein</fullName>
    </recommendedName>
</protein>